<evidence type="ECO:0000256" key="1">
    <source>
        <dbReference type="SAM" id="SignalP"/>
    </source>
</evidence>
<accession>A0A3Q9FQT6</accession>
<dbReference type="Proteomes" id="UP000267268">
    <property type="component" value="Chromosome 1"/>
</dbReference>
<dbReference type="OrthoDB" id="9819543at2"/>
<feature type="chain" id="PRO_5018597051" evidence="1">
    <location>
        <begin position="18"/>
        <end position="248"/>
    </location>
</feature>
<organism evidence="2 3">
    <name type="scientific">Flammeovirga pectinis</name>
    <dbReference type="NCBI Taxonomy" id="2494373"/>
    <lineage>
        <taxon>Bacteria</taxon>
        <taxon>Pseudomonadati</taxon>
        <taxon>Bacteroidota</taxon>
        <taxon>Cytophagia</taxon>
        <taxon>Cytophagales</taxon>
        <taxon>Flammeovirgaceae</taxon>
        <taxon>Flammeovirga</taxon>
    </lineage>
</organism>
<dbReference type="EMBL" id="CP034562">
    <property type="protein sequence ID" value="AZQ63121.1"/>
    <property type="molecule type" value="Genomic_DNA"/>
</dbReference>
<dbReference type="RefSeq" id="WP_126615306.1">
    <property type="nucleotide sequence ID" value="NZ_CP034562.1"/>
</dbReference>
<keyword evidence="1" id="KW-0732">Signal</keyword>
<sequence length="248" mass="29192">MSKFLILLILVSHSVIGQNVKTDKNNNNVMEQFHQYYSYIPKPSTTNTSLESLKSKYYSFNDYSIEKLSVFYDRNSQSINDLIFLERQIITLSENLFKEHKYILLQATGGAKGCIKPWYEEKKIKNIDIKIIRLCAGCLEFKSTNYLARIYNGVMKKLSCIDPEPKHIKYKSNNYEKNFKTILDFDLVNRSYTITNIETQETIDMGFWTEKNRSYYLVSTINDTRIEKYEMTNNTLKSKNLGKFKLLM</sequence>
<reference evidence="2 3" key="1">
    <citation type="submission" date="2018-12" db="EMBL/GenBank/DDBJ databases">
        <title>Flammeovirga pectinis sp. nov., isolated from the gut of the Korean scallop, Patinopecten yessoensis.</title>
        <authorList>
            <person name="Bae J.-W."/>
            <person name="Jeong Y.-S."/>
            <person name="Kang W."/>
        </authorList>
    </citation>
    <scope>NUCLEOTIDE SEQUENCE [LARGE SCALE GENOMIC DNA]</scope>
    <source>
        <strain evidence="2 3">L12M1</strain>
    </source>
</reference>
<dbReference type="KEGG" id="fll:EI427_12990"/>
<dbReference type="AlphaFoldDB" id="A0A3Q9FQT6"/>
<name>A0A3Q9FQT6_9BACT</name>
<evidence type="ECO:0000313" key="2">
    <source>
        <dbReference type="EMBL" id="AZQ63121.1"/>
    </source>
</evidence>
<proteinExistence type="predicted"/>
<feature type="signal peptide" evidence="1">
    <location>
        <begin position="1"/>
        <end position="17"/>
    </location>
</feature>
<protein>
    <submittedName>
        <fullName evidence="2">Uncharacterized protein</fullName>
    </submittedName>
</protein>
<gene>
    <name evidence="2" type="ORF">EI427_12990</name>
</gene>
<keyword evidence="3" id="KW-1185">Reference proteome</keyword>
<evidence type="ECO:0000313" key="3">
    <source>
        <dbReference type="Proteomes" id="UP000267268"/>
    </source>
</evidence>